<name>A0A2U1NQ77_ARTAN</name>
<feature type="region of interest" description="Disordered" evidence="1">
    <location>
        <begin position="89"/>
        <end position="122"/>
    </location>
</feature>
<proteinExistence type="predicted"/>
<dbReference type="OrthoDB" id="1747674at2759"/>
<protein>
    <submittedName>
        <fullName evidence="2">Uncharacterized protein</fullName>
    </submittedName>
</protein>
<dbReference type="STRING" id="35608.A0A2U1NQ77"/>
<accession>A0A2U1NQ77</accession>
<evidence type="ECO:0000313" key="3">
    <source>
        <dbReference type="Proteomes" id="UP000245207"/>
    </source>
</evidence>
<keyword evidence="3" id="KW-1185">Reference proteome</keyword>
<dbReference type="Proteomes" id="UP000245207">
    <property type="component" value="Unassembled WGS sequence"/>
</dbReference>
<comment type="caution">
    <text evidence="2">The sequence shown here is derived from an EMBL/GenBank/DDBJ whole genome shotgun (WGS) entry which is preliminary data.</text>
</comment>
<gene>
    <name evidence="2" type="ORF">CTI12_AA239690</name>
</gene>
<reference evidence="2 3" key="1">
    <citation type="journal article" date="2018" name="Mol. Plant">
        <title>The genome of Artemisia annua provides insight into the evolution of Asteraceae family and artemisinin biosynthesis.</title>
        <authorList>
            <person name="Shen Q."/>
            <person name="Zhang L."/>
            <person name="Liao Z."/>
            <person name="Wang S."/>
            <person name="Yan T."/>
            <person name="Shi P."/>
            <person name="Liu M."/>
            <person name="Fu X."/>
            <person name="Pan Q."/>
            <person name="Wang Y."/>
            <person name="Lv Z."/>
            <person name="Lu X."/>
            <person name="Zhang F."/>
            <person name="Jiang W."/>
            <person name="Ma Y."/>
            <person name="Chen M."/>
            <person name="Hao X."/>
            <person name="Li L."/>
            <person name="Tang Y."/>
            <person name="Lv G."/>
            <person name="Zhou Y."/>
            <person name="Sun X."/>
            <person name="Brodelius P.E."/>
            <person name="Rose J.K.C."/>
            <person name="Tang K."/>
        </authorList>
    </citation>
    <scope>NUCLEOTIDE SEQUENCE [LARGE SCALE GENOMIC DNA]</scope>
    <source>
        <strain evidence="3">cv. Huhao1</strain>
        <tissue evidence="2">Leaf</tissue>
    </source>
</reference>
<evidence type="ECO:0000313" key="2">
    <source>
        <dbReference type="EMBL" id="PWA75667.1"/>
    </source>
</evidence>
<evidence type="ECO:0000256" key="1">
    <source>
        <dbReference type="SAM" id="MobiDB-lite"/>
    </source>
</evidence>
<sequence>MDIHIETLSNKLNEMDRFAADTNGILNEMKQWVTDLVEETSRQRQCATDNEEELIWVKRDFESLKAHVSSLISVRETLYPQKSSFRPVRSFLNGQSEKQPTMSKEPKFHNPQTQNKKMHAGQ</sequence>
<organism evidence="2 3">
    <name type="scientific">Artemisia annua</name>
    <name type="common">Sweet wormwood</name>
    <dbReference type="NCBI Taxonomy" id="35608"/>
    <lineage>
        <taxon>Eukaryota</taxon>
        <taxon>Viridiplantae</taxon>
        <taxon>Streptophyta</taxon>
        <taxon>Embryophyta</taxon>
        <taxon>Tracheophyta</taxon>
        <taxon>Spermatophyta</taxon>
        <taxon>Magnoliopsida</taxon>
        <taxon>eudicotyledons</taxon>
        <taxon>Gunneridae</taxon>
        <taxon>Pentapetalae</taxon>
        <taxon>asterids</taxon>
        <taxon>campanulids</taxon>
        <taxon>Asterales</taxon>
        <taxon>Asteraceae</taxon>
        <taxon>Asteroideae</taxon>
        <taxon>Anthemideae</taxon>
        <taxon>Artemisiinae</taxon>
        <taxon>Artemisia</taxon>
    </lineage>
</organism>
<feature type="compositionally biased region" description="Polar residues" evidence="1">
    <location>
        <begin position="92"/>
        <end position="102"/>
    </location>
</feature>
<dbReference type="EMBL" id="PKPP01002372">
    <property type="protein sequence ID" value="PWA75667.1"/>
    <property type="molecule type" value="Genomic_DNA"/>
</dbReference>
<dbReference type="AlphaFoldDB" id="A0A2U1NQ77"/>